<protein>
    <recommendedName>
        <fullName evidence="4">Roadblock/LC7 domain-containing protein</fullName>
    </recommendedName>
</protein>
<proteinExistence type="predicted"/>
<dbReference type="RefSeq" id="WP_014912905.1">
    <property type="nucleotide sequence ID" value="NZ_BAZE01000008.1"/>
</dbReference>
<name>A0A7K2IQV6_9ACTN</name>
<evidence type="ECO:0000256" key="1">
    <source>
        <dbReference type="SAM" id="MobiDB-lite"/>
    </source>
</evidence>
<reference evidence="2 3" key="1">
    <citation type="journal article" date="2019" name="Nat. Commun.">
        <title>The antimicrobial potential of Streptomyces from insect microbiomes.</title>
        <authorList>
            <person name="Chevrette M.G."/>
            <person name="Carlson C.M."/>
            <person name="Ortega H.E."/>
            <person name="Thomas C."/>
            <person name="Ananiev G.E."/>
            <person name="Barns K.J."/>
            <person name="Book A.J."/>
            <person name="Cagnazzo J."/>
            <person name="Carlos C."/>
            <person name="Flanigan W."/>
            <person name="Grubbs K.J."/>
            <person name="Horn H.A."/>
            <person name="Hoffmann F.M."/>
            <person name="Klassen J.L."/>
            <person name="Knack J.J."/>
            <person name="Lewin G.R."/>
            <person name="McDonald B.R."/>
            <person name="Muller L."/>
            <person name="Melo W.G.P."/>
            <person name="Pinto-Tomas A.A."/>
            <person name="Schmitz A."/>
            <person name="Wendt-Pienkowski E."/>
            <person name="Wildman S."/>
            <person name="Zhao M."/>
            <person name="Zhang F."/>
            <person name="Bugni T.S."/>
            <person name="Andes D.R."/>
            <person name="Pupo M.T."/>
            <person name="Currie C.R."/>
        </authorList>
    </citation>
    <scope>NUCLEOTIDE SEQUENCE [LARGE SCALE GENOMIC DNA]</scope>
    <source>
        <strain evidence="2 3">SID5840</strain>
    </source>
</reference>
<gene>
    <name evidence="2" type="ORF">GTW20_08280</name>
</gene>
<feature type="compositionally biased region" description="Basic and acidic residues" evidence="1">
    <location>
        <begin position="109"/>
        <end position="119"/>
    </location>
</feature>
<dbReference type="EMBL" id="WWHY01000001">
    <property type="protein sequence ID" value="MYR32266.1"/>
    <property type="molecule type" value="Genomic_DNA"/>
</dbReference>
<dbReference type="GeneID" id="91392639"/>
<organism evidence="2 3">
    <name type="scientific">Nocardiopsis alba</name>
    <dbReference type="NCBI Taxonomy" id="53437"/>
    <lineage>
        <taxon>Bacteria</taxon>
        <taxon>Bacillati</taxon>
        <taxon>Actinomycetota</taxon>
        <taxon>Actinomycetes</taxon>
        <taxon>Streptosporangiales</taxon>
        <taxon>Nocardiopsidaceae</taxon>
        <taxon>Nocardiopsis</taxon>
    </lineage>
</organism>
<evidence type="ECO:0008006" key="4">
    <source>
        <dbReference type="Google" id="ProtNLM"/>
    </source>
</evidence>
<feature type="compositionally biased region" description="Basic residues" evidence="1">
    <location>
        <begin position="120"/>
        <end position="134"/>
    </location>
</feature>
<dbReference type="AlphaFoldDB" id="A0A7K2IQV6"/>
<evidence type="ECO:0000313" key="3">
    <source>
        <dbReference type="Proteomes" id="UP000467124"/>
    </source>
</evidence>
<dbReference type="Proteomes" id="UP000467124">
    <property type="component" value="Unassembled WGS sequence"/>
</dbReference>
<sequence>MYAIDHQMRQMFRTPGVSGVCLLDWRSGRVLEHLGESEGATGTAAMLRAIDRGPLCVAQAVEDVMITEGDHHLLFAVMRGSRYCVQVRVEREEGDVALALRRLRHLADNTELPTRDHGRPPRRGRGGHPRVRAKSRVDRPVLERVLTGLRSLAVAGVRPAMTVT</sequence>
<evidence type="ECO:0000313" key="2">
    <source>
        <dbReference type="EMBL" id="MYR32266.1"/>
    </source>
</evidence>
<comment type="caution">
    <text evidence="2">The sequence shown here is derived from an EMBL/GenBank/DDBJ whole genome shotgun (WGS) entry which is preliminary data.</text>
</comment>
<accession>A0A7K2IQV6</accession>
<dbReference type="OMA" id="RMGRTEG"/>
<feature type="region of interest" description="Disordered" evidence="1">
    <location>
        <begin position="109"/>
        <end position="137"/>
    </location>
</feature>